<proteinExistence type="inferred from homology"/>
<dbReference type="PANTHER" id="PTHR12128">
    <property type="entry name" value="DIHYDRODIPICOLINATE SYNTHASE"/>
    <property type="match status" value="1"/>
</dbReference>
<dbReference type="Gene3D" id="3.20.20.70">
    <property type="entry name" value="Aldolase class I"/>
    <property type="match status" value="1"/>
</dbReference>
<dbReference type="PANTHER" id="PTHR12128:SF66">
    <property type="entry name" value="4-HYDROXY-2-OXOGLUTARATE ALDOLASE, MITOCHONDRIAL"/>
    <property type="match status" value="1"/>
</dbReference>
<comment type="caution">
    <text evidence="4">The sequence shown here is derived from an EMBL/GenBank/DDBJ whole genome shotgun (WGS) entry which is preliminary data.</text>
</comment>
<accession>A0ABP8FJW2</accession>
<dbReference type="SMART" id="SM01130">
    <property type="entry name" value="DHDPS"/>
    <property type="match status" value="1"/>
</dbReference>
<comment type="similarity">
    <text evidence="1 3">Belongs to the DapA family.</text>
</comment>
<protein>
    <submittedName>
        <fullName evidence="4">Dihydrodipicolinate synthase family protein</fullName>
    </submittedName>
</protein>
<keyword evidence="5" id="KW-1185">Reference proteome</keyword>
<dbReference type="EMBL" id="BAABFN010000002">
    <property type="protein sequence ID" value="GAA4305187.1"/>
    <property type="molecule type" value="Genomic_DNA"/>
</dbReference>
<dbReference type="Pfam" id="PF00701">
    <property type="entry name" value="DHDPS"/>
    <property type="match status" value="1"/>
</dbReference>
<keyword evidence="2 3" id="KW-0456">Lyase</keyword>
<sequence>MLTPFDEAGKVDFGGLTALTQHYLRAGAGGLFANCQSSEMFALDHDEKLAVVKHVLSATGGAVPVVAVGNFGETPERQADFMHKIYDTGVQAVIIVTSLVAGKEEPDRLFEERVFRLFELTGSMPLGFYECPEPYKRVLKPAQLRQFVDTGRIIYHKDTCLDLTQITAKLEATAGRPAFGLYDAYAAHAVASLKAGSSGLSCIQGNFFPELIVWLCEHFDEAAFAEKVDQAQRFLSDNMEVMHHIYPPVAKYYLRQRGLPITTFTRTDTGTLTPAVKQDIDHLSAQYARLCENIGLRAVMPV</sequence>
<dbReference type="CDD" id="cd00408">
    <property type="entry name" value="DHDPS-like"/>
    <property type="match status" value="1"/>
</dbReference>
<reference evidence="5" key="1">
    <citation type="journal article" date="2019" name="Int. J. Syst. Evol. Microbiol.">
        <title>The Global Catalogue of Microorganisms (GCM) 10K type strain sequencing project: providing services to taxonomists for standard genome sequencing and annotation.</title>
        <authorList>
            <consortium name="The Broad Institute Genomics Platform"/>
            <consortium name="The Broad Institute Genome Sequencing Center for Infectious Disease"/>
            <person name="Wu L."/>
            <person name="Ma J."/>
        </authorList>
    </citation>
    <scope>NUCLEOTIDE SEQUENCE [LARGE SCALE GENOMIC DNA]</scope>
    <source>
        <strain evidence="5">JCM 17664</strain>
    </source>
</reference>
<dbReference type="SUPFAM" id="SSF51569">
    <property type="entry name" value="Aldolase"/>
    <property type="match status" value="1"/>
</dbReference>
<gene>
    <name evidence="4" type="ORF">GCM10023143_10260</name>
</gene>
<dbReference type="PIRSF" id="PIRSF001365">
    <property type="entry name" value="DHDPS"/>
    <property type="match status" value="1"/>
</dbReference>
<evidence type="ECO:0000256" key="3">
    <source>
        <dbReference type="PIRNR" id="PIRNR001365"/>
    </source>
</evidence>
<dbReference type="InterPro" id="IPR013785">
    <property type="entry name" value="Aldolase_TIM"/>
</dbReference>
<evidence type="ECO:0000313" key="4">
    <source>
        <dbReference type="EMBL" id="GAA4305187.1"/>
    </source>
</evidence>
<organism evidence="4 5">
    <name type="scientific">Compostibacter hankyongensis</name>
    <dbReference type="NCBI Taxonomy" id="1007089"/>
    <lineage>
        <taxon>Bacteria</taxon>
        <taxon>Pseudomonadati</taxon>
        <taxon>Bacteroidota</taxon>
        <taxon>Chitinophagia</taxon>
        <taxon>Chitinophagales</taxon>
        <taxon>Chitinophagaceae</taxon>
        <taxon>Compostibacter</taxon>
    </lineage>
</organism>
<name>A0ABP8FJW2_9BACT</name>
<evidence type="ECO:0000256" key="1">
    <source>
        <dbReference type="ARBA" id="ARBA00007592"/>
    </source>
</evidence>
<evidence type="ECO:0000256" key="2">
    <source>
        <dbReference type="ARBA" id="ARBA00023239"/>
    </source>
</evidence>
<evidence type="ECO:0000313" key="5">
    <source>
        <dbReference type="Proteomes" id="UP001501207"/>
    </source>
</evidence>
<dbReference type="Proteomes" id="UP001501207">
    <property type="component" value="Unassembled WGS sequence"/>
</dbReference>
<dbReference type="InterPro" id="IPR002220">
    <property type="entry name" value="DapA-like"/>
</dbReference>